<evidence type="ECO:0000313" key="1">
    <source>
        <dbReference type="EMBL" id="KAK4012144.1"/>
    </source>
</evidence>
<proteinExistence type="predicted"/>
<dbReference type="Proteomes" id="UP001234178">
    <property type="component" value="Unassembled WGS sequence"/>
</dbReference>
<sequence>MQQTVGSSSMAGIICNQNQSGLDVYSDDEELTSIMMISPLAYEGSKCHCVIVAARGKRSRKECKFRIYSSTQQLIPKTLYGLYTAWIIYTRRAVGQV</sequence>
<name>A0ABQ9ZI88_9CRUS</name>
<keyword evidence="2" id="KW-1185">Reference proteome</keyword>
<reference evidence="1 2" key="1">
    <citation type="journal article" date="2023" name="Nucleic Acids Res.">
        <title>The hologenome of Daphnia magna reveals possible DNA methylation and microbiome-mediated evolution of the host genome.</title>
        <authorList>
            <person name="Chaturvedi A."/>
            <person name="Li X."/>
            <person name="Dhandapani V."/>
            <person name="Marshall H."/>
            <person name="Kissane S."/>
            <person name="Cuenca-Cambronero M."/>
            <person name="Asole G."/>
            <person name="Calvet F."/>
            <person name="Ruiz-Romero M."/>
            <person name="Marangio P."/>
            <person name="Guigo R."/>
            <person name="Rago D."/>
            <person name="Mirbahai L."/>
            <person name="Eastwood N."/>
            <person name="Colbourne J.K."/>
            <person name="Zhou J."/>
            <person name="Mallon E."/>
            <person name="Orsini L."/>
        </authorList>
    </citation>
    <scope>NUCLEOTIDE SEQUENCE [LARGE SCALE GENOMIC DNA]</scope>
    <source>
        <strain evidence="1">LRV0_1</strain>
    </source>
</reference>
<accession>A0ABQ9ZI88</accession>
<evidence type="ECO:0000313" key="2">
    <source>
        <dbReference type="Proteomes" id="UP001234178"/>
    </source>
</evidence>
<protein>
    <submittedName>
        <fullName evidence="1">Uncharacterized protein</fullName>
    </submittedName>
</protein>
<organism evidence="1 2">
    <name type="scientific">Daphnia magna</name>
    <dbReference type="NCBI Taxonomy" id="35525"/>
    <lineage>
        <taxon>Eukaryota</taxon>
        <taxon>Metazoa</taxon>
        <taxon>Ecdysozoa</taxon>
        <taxon>Arthropoda</taxon>
        <taxon>Crustacea</taxon>
        <taxon>Branchiopoda</taxon>
        <taxon>Diplostraca</taxon>
        <taxon>Cladocera</taxon>
        <taxon>Anomopoda</taxon>
        <taxon>Daphniidae</taxon>
        <taxon>Daphnia</taxon>
    </lineage>
</organism>
<gene>
    <name evidence="1" type="ORF">OUZ56_021243</name>
</gene>
<comment type="caution">
    <text evidence="1">The sequence shown here is derived from an EMBL/GenBank/DDBJ whole genome shotgun (WGS) entry which is preliminary data.</text>
</comment>
<dbReference type="EMBL" id="JAOYFB010000003">
    <property type="protein sequence ID" value="KAK4012144.1"/>
    <property type="molecule type" value="Genomic_DNA"/>
</dbReference>